<keyword evidence="2" id="KW-1133">Transmembrane helix</keyword>
<evidence type="ECO:0000313" key="3">
    <source>
        <dbReference type="EMBL" id="CAE6482852.1"/>
    </source>
</evidence>
<feature type="non-terminal residue" evidence="3">
    <location>
        <position position="1"/>
    </location>
</feature>
<organism evidence="3 4">
    <name type="scientific">Rhizoctonia solani</name>
    <dbReference type="NCBI Taxonomy" id="456999"/>
    <lineage>
        <taxon>Eukaryota</taxon>
        <taxon>Fungi</taxon>
        <taxon>Dikarya</taxon>
        <taxon>Basidiomycota</taxon>
        <taxon>Agaricomycotina</taxon>
        <taxon>Agaricomycetes</taxon>
        <taxon>Cantharellales</taxon>
        <taxon>Ceratobasidiaceae</taxon>
        <taxon>Rhizoctonia</taxon>
    </lineage>
</organism>
<sequence length="569" mass="64500">TIIMRIPQLEYPLYVQYTIPFLPHAFYLGSFILLSILLILNVALVGSDVVTTLVSDPYAIDRPWWMPSFWPDNLRPPIGDGCQPASILDAQSLHTNSSVSLFSYAFRRANVAKDSEYTDPTKRMRPVPYMANPFDKCEVRSIVWIVELPSRRMKFKSGIFCTLGGQKQFTFKVPDNITLAMTHYRSENDDLGQDDMGEYIAYSTFSERIGMGIPTNLNGLGPIFRKLSANASSTSASNVLAVLDGLQKDLFKVLLFERTLREMNNVFYHTRYIVEWTTASGKLCYGPNWSLTDGELYTAECAGLRDISRVLRAYGTTEDRGAGYDLYPEFLSPFGVTTTNFLIALRDAIRIDLGDLDTSSNIYLNKTYFDEMIEIDPYLHTTAPLLTNAELPWRISPDTYWKSCTPWACTNRTWAETYKSIPADTPYEAMVLPYRPTTLTASVLDLSYLCPTLRPKPIASLLMSVFVATATMYNFLYAVFGFFMPKAEVRYQKRVQNQAKSASVDSESQQATPLLSEKTEYGHQDASAHGSKDRSRDGRIWKKRNRSTIHGVQYREAITTTKPVLRRSV</sequence>
<feature type="region of interest" description="Disordered" evidence="1">
    <location>
        <begin position="518"/>
        <end position="542"/>
    </location>
</feature>
<keyword evidence="2" id="KW-0472">Membrane</keyword>
<proteinExistence type="predicted"/>
<dbReference type="Proteomes" id="UP000663841">
    <property type="component" value="Unassembled WGS sequence"/>
</dbReference>
<evidence type="ECO:0000256" key="1">
    <source>
        <dbReference type="SAM" id="MobiDB-lite"/>
    </source>
</evidence>
<dbReference type="EMBL" id="CAJMWW010000670">
    <property type="protein sequence ID" value="CAE6482852.1"/>
    <property type="molecule type" value="Genomic_DNA"/>
</dbReference>
<accession>A0A8H3CGU6</accession>
<protein>
    <submittedName>
        <fullName evidence="3">Uncharacterized protein</fullName>
    </submittedName>
</protein>
<feature type="compositionally biased region" description="Basic and acidic residues" evidence="1">
    <location>
        <begin position="530"/>
        <end position="540"/>
    </location>
</feature>
<gene>
    <name evidence="3" type="ORF">RDB_LOCUS213376</name>
</gene>
<evidence type="ECO:0000256" key="2">
    <source>
        <dbReference type="SAM" id="Phobius"/>
    </source>
</evidence>
<dbReference type="AlphaFoldDB" id="A0A8H3CGU6"/>
<comment type="caution">
    <text evidence="3">The sequence shown here is derived from an EMBL/GenBank/DDBJ whole genome shotgun (WGS) entry which is preliminary data.</text>
</comment>
<keyword evidence="2" id="KW-0812">Transmembrane</keyword>
<feature type="transmembrane region" description="Helical" evidence="2">
    <location>
        <begin position="458"/>
        <end position="484"/>
    </location>
</feature>
<feature type="transmembrane region" description="Helical" evidence="2">
    <location>
        <begin position="21"/>
        <end position="44"/>
    </location>
</feature>
<evidence type="ECO:0000313" key="4">
    <source>
        <dbReference type="Proteomes" id="UP000663841"/>
    </source>
</evidence>
<reference evidence="3" key="1">
    <citation type="submission" date="2021-01" db="EMBL/GenBank/DDBJ databases">
        <authorList>
            <person name="Kaushik A."/>
        </authorList>
    </citation>
    <scope>NUCLEOTIDE SEQUENCE</scope>
    <source>
        <strain evidence="3">AG3-T5</strain>
    </source>
</reference>
<name>A0A8H3CGU6_9AGAM</name>